<dbReference type="PANTHER" id="PTHR23530:SF1">
    <property type="entry name" value="PERMEASE, MAJOR FACILITATOR SUPERFAMILY-RELATED"/>
    <property type="match status" value="1"/>
</dbReference>
<name>A0ABY9T087_BREBE</name>
<dbReference type="InterPro" id="IPR036259">
    <property type="entry name" value="MFS_trans_sf"/>
</dbReference>
<keyword evidence="3 6" id="KW-0812">Transmembrane</keyword>
<evidence type="ECO:0000313" key="9">
    <source>
        <dbReference type="Proteomes" id="UP001256827"/>
    </source>
</evidence>
<proteinExistence type="predicted"/>
<dbReference type="Proteomes" id="UP001256827">
    <property type="component" value="Chromosome"/>
</dbReference>
<evidence type="ECO:0000259" key="7">
    <source>
        <dbReference type="PROSITE" id="PS50850"/>
    </source>
</evidence>
<dbReference type="InterPro" id="IPR011701">
    <property type="entry name" value="MFS"/>
</dbReference>
<feature type="transmembrane region" description="Helical" evidence="6">
    <location>
        <begin position="214"/>
        <end position="232"/>
    </location>
</feature>
<dbReference type="RefSeq" id="WP_310765039.1">
    <property type="nucleotide sequence ID" value="NZ_CP134050.1"/>
</dbReference>
<evidence type="ECO:0000256" key="4">
    <source>
        <dbReference type="ARBA" id="ARBA00022989"/>
    </source>
</evidence>
<feature type="transmembrane region" description="Helical" evidence="6">
    <location>
        <begin position="377"/>
        <end position="399"/>
    </location>
</feature>
<evidence type="ECO:0000313" key="8">
    <source>
        <dbReference type="EMBL" id="WNC13520.1"/>
    </source>
</evidence>
<dbReference type="EMBL" id="CP134050">
    <property type="protein sequence ID" value="WNC13520.1"/>
    <property type="molecule type" value="Genomic_DNA"/>
</dbReference>
<feature type="transmembrane region" description="Helical" evidence="6">
    <location>
        <begin position="287"/>
        <end position="306"/>
    </location>
</feature>
<accession>A0ABY9T087</accession>
<evidence type="ECO:0000256" key="1">
    <source>
        <dbReference type="ARBA" id="ARBA00004651"/>
    </source>
</evidence>
<sequence length="402" mass="43242">MRFLSALADSTMFTTYAVFYIAALGLSPLELLVVGTVLELTVVLFEGITGVVADTYSRRLSIIVGMFVLGFGFALQGVMGALQVAVPLLPMFGWVLLAQVFFGLGHTFVSGADTAWIADEAGEESLGSLFMQAKRVSLVATLTGIVLSVGLSTLGPQLPYLIGGLIYLGLGTFLTVFMKETRFVPRKRERGASQWREMKETWLSGAQVVRSQPILLLILLVTLLSGAASEGYDRLREAHLITDVGFPQAVPFSMAVWFGGIAALTAFLGIFAVRFTEKRLDVNNERLVMAGMFILTSLRVAAVLTFALSPNFWWALASLLLVGVIEAVSSPLYDTWLNMNIPSGVRATVLSMLSQSNALGQTAGGPIVGWIGNRLSIRASLTVAAVLLLPIAGVFGRALRKR</sequence>
<keyword evidence="5 6" id="KW-0472">Membrane</keyword>
<evidence type="ECO:0000256" key="5">
    <source>
        <dbReference type="ARBA" id="ARBA00023136"/>
    </source>
</evidence>
<organism evidence="8 9">
    <name type="scientific">Brevibacillus brevis</name>
    <name type="common">Bacillus brevis</name>
    <dbReference type="NCBI Taxonomy" id="1393"/>
    <lineage>
        <taxon>Bacteria</taxon>
        <taxon>Bacillati</taxon>
        <taxon>Bacillota</taxon>
        <taxon>Bacilli</taxon>
        <taxon>Bacillales</taxon>
        <taxon>Paenibacillaceae</taxon>
        <taxon>Brevibacillus</taxon>
    </lineage>
</organism>
<keyword evidence="4 6" id="KW-1133">Transmembrane helix</keyword>
<comment type="subcellular location">
    <subcellularLocation>
        <location evidence="1">Cell membrane</location>
        <topology evidence="1">Multi-pass membrane protein</topology>
    </subcellularLocation>
</comment>
<dbReference type="InterPro" id="IPR053160">
    <property type="entry name" value="MFS_DHA3_Transporter"/>
</dbReference>
<feature type="domain" description="Major facilitator superfamily (MFS) profile" evidence="7">
    <location>
        <begin position="1"/>
        <end position="402"/>
    </location>
</feature>
<feature type="transmembrane region" description="Helical" evidence="6">
    <location>
        <begin position="60"/>
        <end position="86"/>
    </location>
</feature>
<feature type="transmembrane region" description="Helical" evidence="6">
    <location>
        <begin position="136"/>
        <end position="154"/>
    </location>
</feature>
<feature type="transmembrane region" description="Helical" evidence="6">
    <location>
        <begin position="7"/>
        <end position="26"/>
    </location>
</feature>
<evidence type="ECO:0000256" key="2">
    <source>
        <dbReference type="ARBA" id="ARBA00022448"/>
    </source>
</evidence>
<protein>
    <submittedName>
        <fullName evidence="8">MFS transporter</fullName>
    </submittedName>
</protein>
<dbReference type="Gene3D" id="1.20.1250.20">
    <property type="entry name" value="MFS general substrate transporter like domains"/>
    <property type="match status" value="1"/>
</dbReference>
<evidence type="ECO:0000256" key="6">
    <source>
        <dbReference type="SAM" id="Phobius"/>
    </source>
</evidence>
<evidence type="ECO:0000256" key="3">
    <source>
        <dbReference type="ARBA" id="ARBA00022692"/>
    </source>
</evidence>
<feature type="transmembrane region" description="Helical" evidence="6">
    <location>
        <begin position="32"/>
        <end position="53"/>
    </location>
</feature>
<feature type="transmembrane region" description="Helical" evidence="6">
    <location>
        <begin position="92"/>
        <end position="116"/>
    </location>
</feature>
<feature type="transmembrane region" description="Helical" evidence="6">
    <location>
        <begin position="160"/>
        <end position="178"/>
    </location>
</feature>
<feature type="transmembrane region" description="Helical" evidence="6">
    <location>
        <begin position="252"/>
        <end position="275"/>
    </location>
</feature>
<dbReference type="SUPFAM" id="SSF103473">
    <property type="entry name" value="MFS general substrate transporter"/>
    <property type="match status" value="1"/>
</dbReference>
<gene>
    <name evidence="8" type="ORF">RGB73_22920</name>
</gene>
<dbReference type="PROSITE" id="PS50850">
    <property type="entry name" value="MFS"/>
    <property type="match status" value="1"/>
</dbReference>
<keyword evidence="9" id="KW-1185">Reference proteome</keyword>
<dbReference type="PANTHER" id="PTHR23530">
    <property type="entry name" value="TRANSPORT PROTEIN-RELATED"/>
    <property type="match status" value="1"/>
</dbReference>
<keyword evidence="2" id="KW-0813">Transport</keyword>
<reference evidence="8 9" key="1">
    <citation type="submission" date="2023-09" db="EMBL/GenBank/DDBJ databases">
        <title>Complete Genome and Methylome dissection of Bacillus brevis NEB573 original source of BbsI restriction endonuclease.</title>
        <authorList>
            <person name="Fomenkov A."/>
            <person name="Roberts R.D."/>
        </authorList>
    </citation>
    <scope>NUCLEOTIDE SEQUENCE [LARGE SCALE GENOMIC DNA]</scope>
    <source>
        <strain evidence="8 9">NEB573</strain>
    </source>
</reference>
<dbReference type="InterPro" id="IPR020846">
    <property type="entry name" value="MFS_dom"/>
</dbReference>
<dbReference type="Pfam" id="PF07690">
    <property type="entry name" value="MFS_1"/>
    <property type="match status" value="1"/>
</dbReference>